<dbReference type="Gene3D" id="3.40.50.720">
    <property type="entry name" value="NAD(P)-binding Rossmann-like Domain"/>
    <property type="match status" value="1"/>
</dbReference>
<dbReference type="NCBIfam" id="TIGR03604">
    <property type="entry name" value="TOMM_cyclo_SagD"/>
    <property type="match status" value="1"/>
</dbReference>
<dbReference type="PANTHER" id="PTHR37809:SF1">
    <property type="entry name" value="RIBOSOMAL PROTEIN S12 METHYLTHIOTRANSFERASE ACCESSORY FACTOR YCAO"/>
    <property type="match status" value="1"/>
</dbReference>
<dbReference type="NCBIfam" id="TIGR03882">
    <property type="entry name" value="cyclo_dehyd_2"/>
    <property type="match status" value="1"/>
</dbReference>
<dbReference type="Gene3D" id="3.30.1330.230">
    <property type="match status" value="1"/>
</dbReference>
<name>A0A2L0ENS4_SORCE</name>
<dbReference type="Pfam" id="PF02624">
    <property type="entry name" value="YcaO"/>
    <property type="match status" value="1"/>
</dbReference>
<dbReference type="Gene3D" id="3.30.40.250">
    <property type="match status" value="1"/>
</dbReference>
<evidence type="ECO:0000256" key="1">
    <source>
        <dbReference type="SAM" id="MobiDB-lite"/>
    </source>
</evidence>
<gene>
    <name evidence="3" type="ORF">SOCE26_023320</name>
</gene>
<evidence type="ECO:0000313" key="3">
    <source>
        <dbReference type="EMBL" id="AUX40930.1"/>
    </source>
</evidence>
<dbReference type="InterPro" id="IPR027624">
    <property type="entry name" value="TOMM_cyclo_SagD"/>
</dbReference>
<protein>
    <recommendedName>
        <fullName evidence="2">YcaO domain-containing protein</fullName>
    </recommendedName>
</protein>
<dbReference type="AlphaFoldDB" id="A0A2L0ENS4"/>
<dbReference type="InterPro" id="IPR049274">
    <property type="entry name" value="LynD/TruD_wHTH-like"/>
</dbReference>
<dbReference type="Gene3D" id="3.90.930.60">
    <property type="match status" value="1"/>
</dbReference>
<dbReference type="PANTHER" id="PTHR37809">
    <property type="entry name" value="RIBOSOMAL PROTEIN S12 METHYLTHIOTRANSFERASE ACCESSORY FACTOR YCAO"/>
    <property type="match status" value="1"/>
</dbReference>
<sequence length="736" mass="79387">MADRRPALKHHLRAEPCGEETLYLLGERARFMLRGRAYRLLGPLLDGHRTTAELVAALAGEVSAAEIHDALSRLEERGYLAEAMDAPCVAGFWQAIGEDARRAAERLAAAPVSVIAAGAEDPRPVAGALSEAGIAVHTDAPRGGDTLVVVVTGDYLDAELDAWNQRARREAVCWVPIKPGGVEPWIGPVFRPGSGPCWACLAHRLRHNRPVETYLERRRGLPGSPLPPLVGLPAGRGAALGLAAVLVARWIAAGGAGLLDGRLVSLDLSRAETGQHVVTRRPQCPACGDPAAASARAAAPVRLERRPKRFTDDGGHRTASPEETYTRARHLVSPISGIVASLGPLEGRDHPLRPVYGAVYRVCPAAGSPSFDDFHRASGGKGKTAAEARAGALCEAIERCSATFEGDEPLIRARRAELGGAALHPHDLQRFSEAQYRDRRAINARTPDPRRHVPLPFREEVAIDWAPAWSLTREERRYLPAAYCYLHLPVPPGERFATFNPSGHAAGNCLEEAILHGFLELVERDAVALWWYNRAARPAVDLRSFEEPYFEALEGHYRALGQRLWVLDVTTDLGVPAFVAAARAAGAGRLTLGFGCHLEARLGVQRALTELNQLFDPQPSGPASSQDATPEGAGYLLPAAGAPPRRRDDFEGAKAGDLLDDIAGCVARAARAGLEVVVLDQTRPDTGLSAVKVVVPGLRHFWPRFGPGRLYDVPVQLGWLTRPTREEELNPAPLVV</sequence>
<dbReference type="Gene3D" id="3.30.160.660">
    <property type="match status" value="1"/>
</dbReference>
<dbReference type="InterPro" id="IPR022291">
    <property type="entry name" value="Bacteriocin_synth_cyclodeHase"/>
</dbReference>
<reference evidence="3 4" key="1">
    <citation type="submission" date="2015-09" db="EMBL/GenBank/DDBJ databases">
        <title>Sorangium comparison.</title>
        <authorList>
            <person name="Zaburannyi N."/>
            <person name="Bunk B."/>
            <person name="Overmann J."/>
            <person name="Mueller R."/>
        </authorList>
    </citation>
    <scope>NUCLEOTIDE SEQUENCE [LARGE SCALE GENOMIC DNA]</scope>
    <source>
        <strain evidence="3 4">So ce26</strain>
    </source>
</reference>
<dbReference type="InterPro" id="IPR003776">
    <property type="entry name" value="YcaO-like_dom"/>
</dbReference>
<dbReference type="PROSITE" id="PS51664">
    <property type="entry name" value="YCAO"/>
    <property type="match status" value="1"/>
</dbReference>
<dbReference type="NCBIfam" id="TIGR00702">
    <property type="entry name" value="YcaO-type kinase domain"/>
    <property type="match status" value="1"/>
</dbReference>
<feature type="domain" description="YcaO" evidence="2">
    <location>
        <begin position="380"/>
        <end position="736"/>
    </location>
</feature>
<dbReference type="Pfam" id="PF21084">
    <property type="entry name" value="WHD_DUF4423_like"/>
    <property type="match status" value="1"/>
</dbReference>
<feature type="region of interest" description="Disordered" evidence="1">
    <location>
        <begin position="615"/>
        <end position="651"/>
    </location>
</feature>
<organism evidence="3 4">
    <name type="scientific">Sorangium cellulosum</name>
    <name type="common">Polyangium cellulosum</name>
    <dbReference type="NCBI Taxonomy" id="56"/>
    <lineage>
        <taxon>Bacteria</taxon>
        <taxon>Pseudomonadati</taxon>
        <taxon>Myxococcota</taxon>
        <taxon>Polyangia</taxon>
        <taxon>Polyangiales</taxon>
        <taxon>Polyangiaceae</taxon>
        <taxon>Sorangium</taxon>
    </lineage>
</organism>
<dbReference type="OrthoDB" id="5380721at2"/>
<evidence type="ECO:0000313" key="4">
    <source>
        <dbReference type="Proteomes" id="UP000238348"/>
    </source>
</evidence>
<evidence type="ECO:0000259" key="2">
    <source>
        <dbReference type="PROSITE" id="PS51664"/>
    </source>
</evidence>
<proteinExistence type="predicted"/>
<feature type="compositionally biased region" description="Low complexity" evidence="1">
    <location>
        <begin position="632"/>
        <end position="643"/>
    </location>
</feature>
<dbReference type="EMBL" id="CP012673">
    <property type="protein sequence ID" value="AUX40930.1"/>
    <property type="molecule type" value="Genomic_DNA"/>
</dbReference>
<dbReference type="Proteomes" id="UP000238348">
    <property type="component" value="Chromosome"/>
</dbReference>
<dbReference type="RefSeq" id="WP_104978651.1">
    <property type="nucleotide sequence ID" value="NZ_CP012673.1"/>
</dbReference>
<accession>A0A2L0ENS4</accession>